<sequence length="225" mass="24858">MRREGILPYEGKVIMKPFLAFCVAGFAALLLVGCGAEMAGPEAVGQDTSAEVESAGRTTHEPNGKANFVSAAGAFEIWFPEQPKARTNAEEGTKGESYILKKGDWEYYAGFVKHNRNSMTELVLRRAVRSTEERLEGSTAKVHTIWFQGNEGREFILREPAESRTLARYYNLGPTLYMTRFTAGDYDFPMDKALEFLDSFNILADPQARIKDGLGTAKKLTPAGG</sequence>
<protein>
    <recommendedName>
        <fullName evidence="3">Lipoprotein</fullName>
    </recommendedName>
</protein>
<dbReference type="AlphaFoldDB" id="M5PYA7"/>
<proteinExistence type="predicted"/>
<gene>
    <name evidence="1" type="ORF">PCS_00066</name>
</gene>
<evidence type="ECO:0000313" key="2">
    <source>
        <dbReference type="Proteomes" id="UP000011922"/>
    </source>
</evidence>
<dbReference type="RefSeq" id="WP_005982833.1">
    <property type="nucleotide sequence ID" value="NZ_AOSV01000002.1"/>
</dbReference>
<accession>M5PYA7</accession>
<dbReference type="PROSITE" id="PS51257">
    <property type="entry name" value="PROKAR_LIPOPROTEIN"/>
    <property type="match status" value="1"/>
</dbReference>
<evidence type="ECO:0008006" key="3">
    <source>
        <dbReference type="Google" id="ProtNLM"/>
    </source>
</evidence>
<dbReference type="PATRIC" id="fig|1262666.3.peg.67"/>
<organism evidence="1 2">
    <name type="scientific">Desulfocurvibacter africanus PCS</name>
    <dbReference type="NCBI Taxonomy" id="1262666"/>
    <lineage>
        <taxon>Bacteria</taxon>
        <taxon>Pseudomonadati</taxon>
        <taxon>Thermodesulfobacteriota</taxon>
        <taxon>Desulfovibrionia</taxon>
        <taxon>Desulfovibrionales</taxon>
        <taxon>Desulfovibrionaceae</taxon>
        <taxon>Desulfocurvibacter</taxon>
    </lineage>
</organism>
<dbReference type="EMBL" id="AOSV01000002">
    <property type="protein sequence ID" value="EMG39059.1"/>
    <property type="molecule type" value="Genomic_DNA"/>
</dbReference>
<comment type="caution">
    <text evidence="1">The sequence shown here is derived from an EMBL/GenBank/DDBJ whole genome shotgun (WGS) entry which is preliminary data.</text>
</comment>
<reference evidence="1 2" key="1">
    <citation type="journal article" date="2013" name="Genome Announc.">
        <title>Draft Genome Sequence for Desulfovibrio africanus Strain PCS.</title>
        <authorList>
            <person name="Brown S.D."/>
            <person name="Utturkar S.M."/>
            <person name="Arkin A.P."/>
            <person name="Deutschbauer A.M."/>
            <person name="Elias D.A."/>
            <person name="Hazen T.C."/>
            <person name="Chakraborty R."/>
        </authorList>
    </citation>
    <scope>NUCLEOTIDE SEQUENCE [LARGE SCALE GENOMIC DNA]</scope>
    <source>
        <strain evidence="1 2">PCS</strain>
    </source>
</reference>
<name>M5PYA7_DESAF</name>
<evidence type="ECO:0000313" key="1">
    <source>
        <dbReference type="EMBL" id="EMG39059.1"/>
    </source>
</evidence>
<dbReference type="Proteomes" id="UP000011922">
    <property type="component" value="Unassembled WGS sequence"/>
</dbReference>